<comment type="subcellular location">
    <subcellularLocation>
        <location evidence="6">Cell projection</location>
        <location evidence="6">Dendritic spine</location>
    </subcellularLocation>
    <subcellularLocation>
        <location evidence="5">Cell projection</location>
        <location evidence="5">Lamellipodium</location>
    </subcellularLocation>
    <subcellularLocation>
        <location evidence="3">Cytoplasm</location>
        <location evidence="3">Cytoskeleton</location>
    </subcellularLocation>
    <subcellularLocation>
        <location evidence="7">Cytoplasm</location>
        <location evidence="7">Perinuclear region</location>
    </subcellularLocation>
    <subcellularLocation>
        <location evidence="4">Early endosome membrane</location>
        <topology evidence="4">Peripheral membrane protein</topology>
        <orientation evidence="4">Cytoplasmic side</orientation>
    </subcellularLocation>
    <subcellularLocation>
        <location evidence="1">Nucleus</location>
    </subcellularLocation>
    <subcellularLocation>
        <location evidence="2">Recycling endosome membrane</location>
        <topology evidence="2">Peripheral membrane protein</topology>
        <orientation evidence="2">Cytoplasmic side</orientation>
    </subcellularLocation>
    <subcellularLocation>
        <location evidence="19">Synapse</location>
        <location evidence="19">Synaptosome</location>
    </subcellularLocation>
</comment>
<reference evidence="26" key="1">
    <citation type="submission" date="2025-08" db="UniProtKB">
        <authorList>
            <consortium name="Ensembl"/>
        </authorList>
    </citation>
    <scope>IDENTIFICATION</scope>
</reference>
<dbReference type="OrthoDB" id="1293114at2759"/>
<evidence type="ECO:0000256" key="3">
    <source>
        <dbReference type="ARBA" id="ARBA00004245"/>
    </source>
</evidence>
<evidence type="ECO:0000256" key="18">
    <source>
        <dbReference type="ARBA" id="ARBA00023273"/>
    </source>
</evidence>
<evidence type="ECO:0000256" key="4">
    <source>
        <dbReference type="ARBA" id="ARBA00004469"/>
    </source>
</evidence>
<dbReference type="GO" id="GO:0030018">
    <property type="term" value="C:Z disc"/>
    <property type="evidence" value="ECO:0007669"/>
    <property type="project" value="TreeGrafter"/>
</dbReference>
<evidence type="ECO:0000259" key="24">
    <source>
        <dbReference type="PROSITE" id="PS50023"/>
    </source>
</evidence>
<keyword evidence="27" id="KW-1185">Reference proteome</keyword>
<dbReference type="GO" id="GO:0061061">
    <property type="term" value="P:muscle structure development"/>
    <property type="evidence" value="ECO:0007669"/>
    <property type="project" value="TreeGrafter"/>
</dbReference>
<evidence type="ECO:0000256" key="21">
    <source>
        <dbReference type="ARBA" id="ARBA00045474"/>
    </source>
</evidence>
<evidence type="ECO:0000313" key="26">
    <source>
        <dbReference type="Ensembl" id="ENSPKIP00000017951.1"/>
    </source>
</evidence>
<evidence type="ECO:0000256" key="19">
    <source>
        <dbReference type="ARBA" id="ARBA00034102"/>
    </source>
</evidence>
<evidence type="ECO:0000256" key="15">
    <source>
        <dbReference type="ARBA" id="ARBA00023136"/>
    </source>
</evidence>
<dbReference type="SUPFAM" id="SSF50156">
    <property type="entry name" value="PDZ domain-like"/>
    <property type="match status" value="1"/>
</dbReference>
<dbReference type="GO" id="GO:0030027">
    <property type="term" value="C:lamellipodium"/>
    <property type="evidence" value="ECO:0007669"/>
    <property type="project" value="UniProtKB-SubCell"/>
</dbReference>
<dbReference type="GO" id="GO:0003779">
    <property type="term" value="F:actin binding"/>
    <property type="evidence" value="ECO:0007669"/>
    <property type="project" value="TreeGrafter"/>
</dbReference>
<dbReference type="GO" id="GO:0051371">
    <property type="term" value="F:muscle alpha-actinin binding"/>
    <property type="evidence" value="ECO:0007669"/>
    <property type="project" value="TreeGrafter"/>
</dbReference>
<dbReference type="STRING" id="1676925.ENSPKIP00000017951"/>
<evidence type="ECO:0000256" key="9">
    <source>
        <dbReference type="ARBA" id="ARBA00022599"/>
    </source>
</evidence>
<keyword evidence="11" id="KW-0967">Endosome</keyword>
<comment type="function">
    <text evidence="21">Suppresses SRC activation by recognizing and binding to active SRC and facilitating PTPN13-mediated dephosphorylation of SRC 'Tyr-419' leading to its inactivation. Inactivated SRC dissociates from this protein allowing the initiation of a new SRC inactivation cycle. Involved in reorganization of the actin cytoskeleton. In nonmuscle cells, binds to ACTN1 (alpha-actinin-1), increases the affinity of ACTN1 to F-actin (filamentous actin), and promotes formation of actin stress fibers. Involved in regulation of the synaptic AMPA receptor transport in dendritic spines of hippocampal pyramidal neurons directing the receptors toward an insertion at the postsynaptic membrane. Links endosomal surface-internalized GRIA1-containing AMPA receptors to the alpha-actinin/actin cytoskeleton. Increases AMPA receptor-mediated excitatory postsynaptic currents in neurons.</text>
</comment>
<dbReference type="Pfam" id="PF00412">
    <property type="entry name" value="LIM"/>
    <property type="match status" value="1"/>
</dbReference>
<evidence type="ECO:0000256" key="10">
    <source>
        <dbReference type="ARBA" id="ARBA00022723"/>
    </source>
</evidence>
<evidence type="ECO:0000256" key="23">
    <source>
        <dbReference type="SAM" id="MobiDB-lite"/>
    </source>
</evidence>
<feature type="domain" description="LIM zinc-binding" evidence="24">
    <location>
        <begin position="263"/>
        <end position="322"/>
    </location>
</feature>
<keyword evidence="12 22" id="KW-0862">Zinc</keyword>
<evidence type="ECO:0000256" key="7">
    <source>
        <dbReference type="ARBA" id="ARBA00004556"/>
    </source>
</evidence>
<evidence type="ECO:0000256" key="13">
    <source>
        <dbReference type="ARBA" id="ARBA00023018"/>
    </source>
</evidence>
<dbReference type="FunFam" id="2.30.42.10:FF:000055">
    <property type="entry name" value="PDZ and LIM domain protein 3"/>
    <property type="match status" value="1"/>
</dbReference>
<dbReference type="Pfam" id="PF00595">
    <property type="entry name" value="PDZ"/>
    <property type="match status" value="1"/>
</dbReference>
<dbReference type="GO" id="GO:0048471">
    <property type="term" value="C:perinuclear region of cytoplasm"/>
    <property type="evidence" value="ECO:0007669"/>
    <property type="project" value="UniProtKB-SubCell"/>
</dbReference>
<dbReference type="GO" id="GO:0043197">
    <property type="term" value="C:dendritic spine"/>
    <property type="evidence" value="ECO:0007669"/>
    <property type="project" value="UniProtKB-SubCell"/>
</dbReference>
<keyword evidence="10 22" id="KW-0479">Metal-binding</keyword>
<evidence type="ECO:0000256" key="5">
    <source>
        <dbReference type="ARBA" id="ARBA00004510"/>
    </source>
</evidence>
<feature type="domain" description="PDZ" evidence="25">
    <location>
        <begin position="8"/>
        <end position="84"/>
    </location>
</feature>
<dbReference type="GO" id="GO:0031901">
    <property type="term" value="C:early endosome membrane"/>
    <property type="evidence" value="ECO:0007669"/>
    <property type="project" value="UniProtKB-SubCell"/>
</dbReference>
<keyword evidence="18" id="KW-0966">Cell projection</keyword>
<dbReference type="PROSITE" id="PS50023">
    <property type="entry name" value="LIM_DOMAIN_2"/>
    <property type="match status" value="1"/>
</dbReference>
<dbReference type="GO" id="GO:0030036">
    <property type="term" value="P:actin cytoskeleton organization"/>
    <property type="evidence" value="ECO:0007669"/>
    <property type="project" value="TreeGrafter"/>
</dbReference>
<keyword evidence="14 22" id="KW-0440">LIM domain</keyword>
<dbReference type="PANTHER" id="PTHR24214:SF6">
    <property type="entry name" value="PDZ AND LIM DOMAIN PROTEIN 4"/>
    <property type="match status" value="1"/>
</dbReference>
<feature type="region of interest" description="Disordered" evidence="23">
    <location>
        <begin position="112"/>
        <end position="187"/>
    </location>
</feature>
<dbReference type="GO" id="GO:0031941">
    <property type="term" value="C:filamentous actin"/>
    <property type="evidence" value="ECO:0007669"/>
    <property type="project" value="TreeGrafter"/>
</dbReference>
<protein>
    <recommendedName>
        <fullName evidence="20">PDZ and LIM domain protein 4</fullName>
    </recommendedName>
</protein>
<dbReference type="InterPro" id="IPR001781">
    <property type="entry name" value="Znf_LIM"/>
</dbReference>
<keyword evidence="8" id="KW-0963">Cytoplasm</keyword>
<keyword evidence="17" id="KW-0539">Nucleus</keyword>
<dbReference type="Gene3D" id="2.10.110.10">
    <property type="entry name" value="Cysteine Rich Protein"/>
    <property type="match status" value="1"/>
</dbReference>
<dbReference type="InterPro" id="IPR001478">
    <property type="entry name" value="PDZ"/>
</dbReference>
<dbReference type="Pfam" id="PF15936">
    <property type="entry name" value="DUF4749"/>
    <property type="match status" value="1"/>
</dbReference>
<accession>A0A3B3RJS2</accession>
<reference evidence="26" key="2">
    <citation type="submission" date="2025-09" db="UniProtKB">
        <authorList>
            <consortium name="Ensembl"/>
        </authorList>
    </citation>
    <scope>IDENTIFICATION</scope>
</reference>
<dbReference type="InterPro" id="IPR050604">
    <property type="entry name" value="PDZ-LIM_domain"/>
</dbReference>
<evidence type="ECO:0000259" key="25">
    <source>
        <dbReference type="PROSITE" id="PS50106"/>
    </source>
</evidence>
<dbReference type="GO" id="GO:0055038">
    <property type="term" value="C:recycling endosome membrane"/>
    <property type="evidence" value="ECO:0007669"/>
    <property type="project" value="UniProtKB-SubCell"/>
</dbReference>
<evidence type="ECO:0000256" key="8">
    <source>
        <dbReference type="ARBA" id="ARBA00022490"/>
    </source>
</evidence>
<evidence type="ECO:0000256" key="14">
    <source>
        <dbReference type="ARBA" id="ARBA00023038"/>
    </source>
</evidence>
<evidence type="ECO:0000256" key="22">
    <source>
        <dbReference type="PROSITE-ProRule" id="PRU00125"/>
    </source>
</evidence>
<dbReference type="InterPro" id="IPR031847">
    <property type="entry name" value="PDLI1-4/Zasp-like_mid"/>
</dbReference>
<name>A0A3B3RJS2_9TELE</name>
<dbReference type="GO" id="GO:0007507">
    <property type="term" value="P:heart development"/>
    <property type="evidence" value="ECO:0007669"/>
    <property type="project" value="TreeGrafter"/>
</dbReference>
<evidence type="ECO:0000256" key="12">
    <source>
        <dbReference type="ARBA" id="ARBA00022833"/>
    </source>
</evidence>
<keyword evidence="13" id="KW-0770">Synapse</keyword>
<dbReference type="Gene3D" id="2.30.42.10">
    <property type="match status" value="1"/>
</dbReference>
<dbReference type="InterPro" id="IPR036034">
    <property type="entry name" value="PDZ_sf"/>
</dbReference>
<dbReference type="GO" id="GO:0001725">
    <property type="term" value="C:stress fiber"/>
    <property type="evidence" value="ECO:0007669"/>
    <property type="project" value="TreeGrafter"/>
</dbReference>
<dbReference type="SMART" id="SM00132">
    <property type="entry name" value="LIM"/>
    <property type="match status" value="1"/>
</dbReference>
<evidence type="ECO:0000256" key="6">
    <source>
        <dbReference type="ARBA" id="ARBA00004552"/>
    </source>
</evidence>
<evidence type="ECO:0000256" key="20">
    <source>
        <dbReference type="ARBA" id="ARBA00039369"/>
    </source>
</evidence>
<evidence type="ECO:0000313" key="27">
    <source>
        <dbReference type="Proteomes" id="UP000261540"/>
    </source>
</evidence>
<sequence>MPQTITLNGPSPWGFRLVGGRDFSTPLTISRITPESKAALGNLCPGDLILAINGDGTETMTHMEAQNRIKACSSQLVLVIDRTDGKVWSPTAPADDKTSPFRVCQGAELQDFRPIGSISNRKPAQYPTDPPLNNGSWKASPQYNNPAGLYANNNGDRSLSRQMSGLSFSSRQSPEPPVLSPTSRNGFNTESEVYKMLQDPAEPISEPKQSGSFRYLQEILQAEDGGVSPTDRPGRTVRSPVRSPVPRLSSPINTPLPSLQKLPLCTRCGNGIVGTIVKARDKLYHPDCFMCDDCGLNLKKRGYFFIEENLYCENCAKARVQPPEGYDVVAVYPNSKVELV</sequence>
<dbReference type="GO" id="GO:0005634">
    <property type="term" value="C:nucleus"/>
    <property type="evidence" value="ECO:0007669"/>
    <property type="project" value="UniProtKB-SubCell"/>
</dbReference>
<dbReference type="PROSITE" id="PS50106">
    <property type="entry name" value="PDZ"/>
    <property type="match status" value="1"/>
</dbReference>
<dbReference type="GeneTree" id="ENSGT00940000159536"/>
<dbReference type="GO" id="GO:0046872">
    <property type="term" value="F:metal ion binding"/>
    <property type="evidence" value="ECO:0007669"/>
    <property type="project" value="UniProtKB-KW"/>
</dbReference>
<dbReference type="Ensembl" id="ENSPKIT00000042474.1">
    <property type="protein sequence ID" value="ENSPKIP00000017951.1"/>
    <property type="gene ID" value="ENSPKIG00000003686.1"/>
</dbReference>
<evidence type="ECO:0000256" key="1">
    <source>
        <dbReference type="ARBA" id="ARBA00004123"/>
    </source>
</evidence>
<evidence type="ECO:0000256" key="17">
    <source>
        <dbReference type="ARBA" id="ARBA00023242"/>
    </source>
</evidence>
<evidence type="ECO:0000256" key="11">
    <source>
        <dbReference type="ARBA" id="ARBA00022753"/>
    </source>
</evidence>
<dbReference type="GO" id="GO:0005912">
    <property type="term" value="C:adherens junction"/>
    <property type="evidence" value="ECO:0007669"/>
    <property type="project" value="TreeGrafter"/>
</dbReference>
<dbReference type="CDD" id="cd06753">
    <property type="entry name" value="PDZ_PDLIM-like"/>
    <property type="match status" value="1"/>
</dbReference>
<dbReference type="SMART" id="SM00228">
    <property type="entry name" value="PDZ"/>
    <property type="match status" value="1"/>
</dbReference>
<keyword evidence="15" id="KW-0472">Membrane</keyword>
<dbReference type="Proteomes" id="UP000261540">
    <property type="component" value="Unplaced"/>
</dbReference>
<organism evidence="26 27">
    <name type="scientific">Paramormyrops kingsleyae</name>
    <dbReference type="NCBI Taxonomy" id="1676925"/>
    <lineage>
        <taxon>Eukaryota</taxon>
        <taxon>Metazoa</taxon>
        <taxon>Chordata</taxon>
        <taxon>Craniata</taxon>
        <taxon>Vertebrata</taxon>
        <taxon>Euteleostomi</taxon>
        <taxon>Actinopterygii</taxon>
        <taxon>Neopterygii</taxon>
        <taxon>Teleostei</taxon>
        <taxon>Osteoglossocephala</taxon>
        <taxon>Osteoglossomorpha</taxon>
        <taxon>Osteoglossiformes</taxon>
        <taxon>Mormyridae</taxon>
        <taxon>Paramormyrops</taxon>
    </lineage>
</organism>
<keyword evidence="9" id="KW-0771">Synaptosome</keyword>
<evidence type="ECO:0000256" key="2">
    <source>
        <dbReference type="ARBA" id="ARBA00004159"/>
    </source>
</evidence>
<dbReference type="SUPFAM" id="SSF57716">
    <property type="entry name" value="Glucocorticoid receptor-like (DNA-binding domain)"/>
    <property type="match status" value="2"/>
</dbReference>
<proteinExistence type="predicted"/>
<dbReference type="FunFam" id="2.10.110.10:FF:000026">
    <property type="entry name" value="PDZ and LIM domain protein 3"/>
    <property type="match status" value="1"/>
</dbReference>
<dbReference type="AlphaFoldDB" id="A0A3B3RJS2"/>
<dbReference type="PANTHER" id="PTHR24214">
    <property type="entry name" value="PDZ AND LIM DOMAIN PROTEIN ZASP"/>
    <property type="match status" value="1"/>
</dbReference>
<keyword evidence="16" id="KW-0206">Cytoskeleton</keyword>
<feature type="compositionally biased region" description="Low complexity" evidence="23">
    <location>
        <begin position="236"/>
        <end position="251"/>
    </location>
</feature>
<dbReference type="PROSITE" id="PS00478">
    <property type="entry name" value="LIM_DOMAIN_1"/>
    <property type="match status" value="1"/>
</dbReference>
<evidence type="ECO:0000256" key="16">
    <source>
        <dbReference type="ARBA" id="ARBA00023212"/>
    </source>
</evidence>
<feature type="compositionally biased region" description="Polar residues" evidence="23">
    <location>
        <begin position="131"/>
        <end position="173"/>
    </location>
</feature>
<feature type="region of interest" description="Disordered" evidence="23">
    <location>
        <begin position="224"/>
        <end position="253"/>
    </location>
</feature>